<evidence type="ECO:0000256" key="17">
    <source>
        <dbReference type="ARBA" id="ARBA00083296"/>
    </source>
</evidence>
<evidence type="ECO:0000313" key="20">
    <source>
        <dbReference type="EMBL" id="KAL3860523.1"/>
    </source>
</evidence>
<evidence type="ECO:0000256" key="2">
    <source>
        <dbReference type="ARBA" id="ARBA00009523"/>
    </source>
</evidence>
<keyword evidence="3" id="KW-0813">Transport</keyword>
<keyword evidence="6 19" id="KW-0812">Transmembrane</keyword>
<proteinExistence type="inferred from homology"/>
<comment type="catalytic activity">
    <reaction evidence="18">
        <text>L-phenylalanine(out) + L-arginine(in) = L-phenylalanine(in) + L-arginine(out)</text>
        <dbReference type="Rhea" id="RHEA:71067"/>
        <dbReference type="ChEBI" id="CHEBI:32682"/>
        <dbReference type="ChEBI" id="CHEBI:58095"/>
    </reaction>
    <physiologicalReaction direction="left-to-right" evidence="18">
        <dbReference type="Rhea" id="RHEA:71068"/>
    </physiologicalReaction>
</comment>
<keyword evidence="9" id="KW-1015">Disulfide bond</keyword>
<keyword evidence="5" id="KW-0597">Phosphoprotein</keyword>
<evidence type="ECO:0000256" key="1">
    <source>
        <dbReference type="ARBA" id="ARBA00004424"/>
    </source>
</evidence>
<dbReference type="Proteomes" id="UP001634394">
    <property type="component" value="Unassembled WGS sequence"/>
</dbReference>
<comment type="catalytic activity">
    <reaction evidence="11">
        <text>L-cystine(out) + L-arginine(in) = L-cystine(in) + L-arginine(out)</text>
        <dbReference type="Rhea" id="RHEA:71075"/>
        <dbReference type="ChEBI" id="CHEBI:32682"/>
        <dbReference type="ChEBI" id="CHEBI:35491"/>
    </reaction>
    <physiologicalReaction direction="left-to-right" evidence="11">
        <dbReference type="Rhea" id="RHEA:71076"/>
    </physiologicalReaction>
</comment>
<evidence type="ECO:0000256" key="14">
    <source>
        <dbReference type="ARBA" id="ARBA00052732"/>
    </source>
</evidence>
<dbReference type="PIRSF" id="PIRSF006060">
    <property type="entry name" value="AA_transporter"/>
    <property type="match status" value="1"/>
</dbReference>
<evidence type="ECO:0000256" key="15">
    <source>
        <dbReference type="ARBA" id="ARBA00074336"/>
    </source>
</evidence>
<dbReference type="InterPro" id="IPR050598">
    <property type="entry name" value="AminoAcid_Transporter"/>
</dbReference>
<feature type="transmembrane region" description="Helical" evidence="19">
    <location>
        <begin position="238"/>
        <end position="256"/>
    </location>
</feature>
<protein>
    <recommendedName>
        <fullName evidence="15">b(0,+)-type amino acid transporter 1</fullName>
    </recommendedName>
    <alternativeName>
        <fullName evidence="16">Glycoprotein-associated amino acid transporter b0,+AT1</fullName>
    </alternativeName>
    <alternativeName>
        <fullName evidence="17">Solute carrier family 7 member 9</fullName>
    </alternativeName>
</protein>
<comment type="catalytic activity">
    <reaction evidence="13">
        <text>L-cysteine(out) + L-arginine(in) = L-cysteine(in) + L-arginine(out)</text>
        <dbReference type="Rhea" id="RHEA:71071"/>
        <dbReference type="ChEBI" id="CHEBI:32682"/>
        <dbReference type="ChEBI" id="CHEBI:35235"/>
    </reaction>
    <physiologicalReaction direction="left-to-right" evidence="13">
        <dbReference type="Rhea" id="RHEA:71072"/>
    </physiologicalReaction>
</comment>
<feature type="transmembrane region" description="Helical" evidence="19">
    <location>
        <begin position="373"/>
        <end position="392"/>
    </location>
</feature>
<feature type="transmembrane region" description="Helical" evidence="19">
    <location>
        <begin position="84"/>
        <end position="108"/>
    </location>
</feature>
<evidence type="ECO:0000256" key="13">
    <source>
        <dbReference type="ARBA" id="ARBA00052179"/>
    </source>
</evidence>
<name>A0ABD3VHJ9_SINWO</name>
<dbReference type="Gene3D" id="1.20.1740.10">
    <property type="entry name" value="Amino acid/polyamine transporter I"/>
    <property type="match status" value="1"/>
</dbReference>
<comment type="catalytic activity">
    <reaction evidence="14">
        <text>L-leucine(out) + L-arginine(in) = L-leucine(in) + L-arginine(out)</text>
        <dbReference type="Rhea" id="RHEA:71059"/>
        <dbReference type="ChEBI" id="CHEBI:32682"/>
        <dbReference type="ChEBI" id="CHEBI:57427"/>
    </reaction>
    <physiologicalReaction direction="left-to-right" evidence="14">
        <dbReference type="Rhea" id="RHEA:71060"/>
    </physiologicalReaction>
</comment>
<keyword evidence="21" id="KW-1185">Reference proteome</keyword>
<keyword evidence="8 19" id="KW-0472">Membrane</keyword>
<evidence type="ECO:0000256" key="18">
    <source>
        <dbReference type="ARBA" id="ARBA00093193"/>
    </source>
</evidence>
<evidence type="ECO:0000256" key="6">
    <source>
        <dbReference type="ARBA" id="ARBA00022692"/>
    </source>
</evidence>
<dbReference type="EMBL" id="JBJQND010000012">
    <property type="protein sequence ID" value="KAL3860523.1"/>
    <property type="molecule type" value="Genomic_DNA"/>
</dbReference>
<comment type="catalytic activity">
    <reaction evidence="10">
        <text>L-lysine(out) + L-arginine(in) = L-lysine(in) + L-arginine(out)</text>
        <dbReference type="Rhea" id="RHEA:70827"/>
        <dbReference type="ChEBI" id="CHEBI:32551"/>
        <dbReference type="ChEBI" id="CHEBI:32682"/>
    </reaction>
    <physiologicalReaction direction="left-to-right" evidence="10">
        <dbReference type="Rhea" id="RHEA:70828"/>
    </physiologicalReaction>
</comment>
<evidence type="ECO:0000256" key="10">
    <source>
        <dbReference type="ARBA" id="ARBA00051323"/>
    </source>
</evidence>
<evidence type="ECO:0000256" key="11">
    <source>
        <dbReference type="ARBA" id="ARBA00051814"/>
    </source>
</evidence>
<reference evidence="20 21" key="1">
    <citation type="submission" date="2024-11" db="EMBL/GenBank/DDBJ databases">
        <title>Chromosome-level genome assembly of the freshwater bivalve Anodonta woodiana.</title>
        <authorList>
            <person name="Chen X."/>
        </authorList>
    </citation>
    <scope>NUCLEOTIDE SEQUENCE [LARGE SCALE GENOMIC DNA]</scope>
    <source>
        <strain evidence="20">MN2024</strain>
        <tissue evidence="20">Gills</tissue>
    </source>
</reference>
<evidence type="ECO:0000256" key="12">
    <source>
        <dbReference type="ARBA" id="ARBA00051835"/>
    </source>
</evidence>
<evidence type="ECO:0000256" key="5">
    <source>
        <dbReference type="ARBA" id="ARBA00022553"/>
    </source>
</evidence>
<sequence length="507" mass="54757">MGVALVIYGSSSNRGSLYLSLTDSPNSIRKRNINGDAEVQIAQENIQLEKSVGLIGGVSIIVGTVIGSGIFISPKGVLEKTGSVGLSLIVWTVSGMLALMGALCYAELGTLIRKSGGEYIYIKTAFGDIPAFLFAWTSVIVIRTSSIAIICLTFAEYMGTFFPFCGPAVIPTKLVAAAIIVTLMVINCYSTSLASKTQIFFTGAKLLALAIIVVGGIVRLCQGHITELTDSFKGTASSASSIALAFYDALWAYDGWNNLNYITEELENPKKNLPRANIFGVLLVTVVYVMTNISYLTAMTSAELLASSAVAVTWGERVLGVAAIILPLAVLCSTFGAANGSMFTGGRVVYAAGREGHLPELLSFIQCKRRTPLPSLVFTTVISLLMIIPGDVGSLVDFFSFTAWIFYGSTVAALLFLRWKMRDAERIFTVPIVIPILFVLIAIYLVIGPIVESPKIEFLYALIFVVGGLVFYFPFVYFKLLPNCLDGVTIFFQLFWEIVPSAYEPDS</sequence>
<feature type="transmembrane region" description="Helical" evidence="19">
    <location>
        <begin position="318"/>
        <end position="338"/>
    </location>
</feature>
<accession>A0ABD3VHJ9</accession>
<feature type="transmembrane region" description="Helical" evidence="19">
    <location>
        <begin position="198"/>
        <end position="218"/>
    </location>
</feature>
<comment type="catalytic activity">
    <reaction evidence="12">
        <text>L-histidine(out) + L-arginine(in) = L-histidine(in) + L-arginine(out)</text>
        <dbReference type="Rhea" id="RHEA:71063"/>
        <dbReference type="ChEBI" id="CHEBI:32682"/>
        <dbReference type="ChEBI" id="CHEBI:57595"/>
    </reaction>
    <physiologicalReaction direction="left-to-right" evidence="12">
        <dbReference type="Rhea" id="RHEA:71064"/>
    </physiologicalReaction>
</comment>
<keyword evidence="4" id="KW-1003">Cell membrane</keyword>
<feature type="transmembrane region" description="Helical" evidence="19">
    <location>
        <begin position="52"/>
        <end position="72"/>
    </location>
</feature>
<organism evidence="20 21">
    <name type="scientific">Sinanodonta woodiana</name>
    <name type="common">Chinese pond mussel</name>
    <name type="synonym">Anodonta woodiana</name>
    <dbReference type="NCBI Taxonomy" id="1069815"/>
    <lineage>
        <taxon>Eukaryota</taxon>
        <taxon>Metazoa</taxon>
        <taxon>Spiralia</taxon>
        <taxon>Lophotrochozoa</taxon>
        <taxon>Mollusca</taxon>
        <taxon>Bivalvia</taxon>
        <taxon>Autobranchia</taxon>
        <taxon>Heteroconchia</taxon>
        <taxon>Palaeoheterodonta</taxon>
        <taxon>Unionida</taxon>
        <taxon>Unionoidea</taxon>
        <taxon>Unionidae</taxon>
        <taxon>Unioninae</taxon>
        <taxon>Sinanodonta</taxon>
    </lineage>
</organism>
<feature type="transmembrane region" description="Helical" evidence="19">
    <location>
        <begin position="129"/>
        <end position="155"/>
    </location>
</feature>
<dbReference type="Pfam" id="PF13520">
    <property type="entry name" value="AA_permease_2"/>
    <property type="match status" value="1"/>
</dbReference>
<feature type="transmembrane region" description="Helical" evidence="19">
    <location>
        <begin position="428"/>
        <end position="447"/>
    </location>
</feature>
<comment type="caution">
    <text evidence="20">The sequence shown here is derived from an EMBL/GenBank/DDBJ whole genome shotgun (WGS) entry which is preliminary data.</text>
</comment>
<dbReference type="AlphaFoldDB" id="A0ABD3VHJ9"/>
<feature type="transmembrane region" description="Helical" evidence="19">
    <location>
        <begin position="459"/>
        <end position="478"/>
    </location>
</feature>
<gene>
    <name evidence="20" type="ORF">ACJMK2_010641</name>
</gene>
<evidence type="ECO:0000313" key="21">
    <source>
        <dbReference type="Proteomes" id="UP001634394"/>
    </source>
</evidence>
<feature type="transmembrane region" description="Helical" evidence="19">
    <location>
        <begin position="161"/>
        <end position="186"/>
    </location>
</feature>
<dbReference type="FunFam" id="1.20.1740.10:FF:000015">
    <property type="entry name" value="B(0,+)-type amino acid transporter 1"/>
    <property type="match status" value="1"/>
</dbReference>
<dbReference type="GO" id="GO:0016324">
    <property type="term" value="C:apical plasma membrane"/>
    <property type="evidence" value="ECO:0007669"/>
    <property type="project" value="UniProtKB-SubCell"/>
</dbReference>
<evidence type="ECO:0000256" key="7">
    <source>
        <dbReference type="ARBA" id="ARBA00022989"/>
    </source>
</evidence>
<evidence type="ECO:0000256" key="9">
    <source>
        <dbReference type="ARBA" id="ARBA00023157"/>
    </source>
</evidence>
<dbReference type="PANTHER" id="PTHR11785">
    <property type="entry name" value="AMINO ACID TRANSPORTER"/>
    <property type="match status" value="1"/>
</dbReference>
<feature type="transmembrane region" description="Helical" evidence="19">
    <location>
        <begin position="398"/>
        <end position="416"/>
    </location>
</feature>
<evidence type="ECO:0000256" key="4">
    <source>
        <dbReference type="ARBA" id="ARBA00022475"/>
    </source>
</evidence>
<dbReference type="InterPro" id="IPR002293">
    <property type="entry name" value="AA/rel_permease1"/>
</dbReference>
<dbReference type="PANTHER" id="PTHR11785:SF512">
    <property type="entry name" value="SOBREMESA, ISOFORM B"/>
    <property type="match status" value="1"/>
</dbReference>
<evidence type="ECO:0000256" key="16">
    <source>
        <dbReference type="ARBA" id="ARBA00079910"/>
    </source>
</evidence>
<evidence type="ECO:0000256" key="3">
    <source>
        <dbReference type="ARBA" id="ARBA00022448"/>
    </source>
</evidence>
<evidence type="ECO:0000256" key="19">
    <source>
        <dbReference type="SAM" id="Phobius"/>
    </source>
</evidence>
<feature type="transmembrane region" description="Helical" evidence="19">
    <location>
        <begin position="276"/>
        <end position="298"/>
    </location>
</feature>
<evidence type="ECO:0000256" key="8">
    <source>
        <dbReference type="ARBA" id="ARBA00023136"/>
    </source>
</evidence>
<comment type="similarity">
    <text evidence="2">Belongs to the amino acid-polyamine-organocation (APC) superfamily.</text>
</comment>
<keyword evidence="7 19" id="KW-1133">Transmembrane helix</keyword>
<comment type="subcellular location">
    <subcellularLocation>
        <location evidence="1">Apical cell membrane</location>
        <topology evidence="1">Multi-pass membrane protein</topology>
    </subcellularLocation>
</comment>